<evidence type="ECO:0000313" key="2">
    <source>
        <dbReference type="EMBL" id="KAK9139843.1"/>
    </source>
</evidence>
<evidence type="ECO:0000313" key="3">
    <source>
        <dbReference type="Proteomes" id="UP001419268"/>
    </source>
</evidence>
<reference evidence="2 3" key="1">
    <citation type="submission" date="2024-01" db="EMBL/GenBank/DDBJ databases">
        <title>Genome assemblies of Stephania.</title>
        <authorList>
            <person name="Yang L."/>
        </authorList>
    </citation>
    <scope>NUCLEOTIDE SEQUENCE [LARGE SCALE GENOMIC DNA]</scope>
    <source>
        <strain evidence="2">JXDWG</strain>
        <tissue evidence="2">Leaf</tissue>
    </source>
</reference>
<accession>A0AAP0JTB9</accession>
<dbReference type="AlphaFoldDB" id="A0AAP0JTB9"/>
<feature type="coiled-coil region" evidence="1">
    <location>
        <begin position="33"/>
        <end position="60"/>
    </location>
</feature>
<keyword evidence="1" id="KW-0175">Coiled coil</keyword>
<sequence length="136" mass="15820">MKEHFIKGGADVIPNLTSETLYVGEMRRHSFVADAWIREAEEASRLLQQMESKLNNHHNHESIQRKLFELEPKIGRLESLLRNPPAIPILSYQDLEQRQKMLTEIQLLTRAVALRLLPSQVTKSWMGRSVFRFSVV</sequence>
<protein>
    <submittedName>
        <fullName evidence="2">Uncharacterized protein</fullName>
    </submittedName>
</protein>
<gene>
    <name evidence="2" type="ORF">Scep_009524</name>
</gene>
<comment type="caution">
    <text evidence="2">The sequence shown here is derived from an EMBL/GenBank/DDBJ whole genome shotgun (WGS) entry which is preliminary data.</text>
</comment>
<organism evidence="2 3">
    <name type="scientific">Stephania cephalantha</name>
    <dbReference type="NCBI Taxonomy" id="152367"/>
    <lineage>
        <taxon>Eukaryota</taxon>
        <taxon>Viridiplantae</taxon>
        <taxon>Streptophyta</taxon>
        <taxon>Embryophyta</taxon>
        <taxon>Tracheophyta</taxon>
        <taxon>Spermatophyta</taxon>
        <taxon>Magnoliopsida</taxon>
        <taxon>Ranunculales</taxon>
        <taxon>Menispermaceae</taxon>
        <taxon>Menispermoideae</taxon>
        <taxon>Cissampelideae</taxon>
        <taxon>Stephania</taxon>
    </lineage>
</organism>
<dbReference type="EMBL" id="JBBNAG010000004">
    <property type="protein sequence ID" value="KAK9139843.1"/>
    <property type="molecule type" value="Genomic_DNA"/>
</dbReference>
<evidence type="ECO:0000256" key="1">
    <source>
        <dbReference type="SAM" id="Coils"/>
    </source>
</evidence>
<dbReference type="Proteomes" id="UP001419268">
    <property type="component" value="Unassembled WGS sequence"/>
</dbReference>
<name>A0AAP0JTB9_9MAGN</name>
<keyword evidence="3" id="KW-1185">Reference proteome</keyword>
<proteinExistence type="predicted"/>